<comment type="caution">
    <text evidence="2">The sequence shown here is derived from an EMBL/GenBank/DDBJ whole genome shotgun (WGS) entry which is preliminary data.</text>
</comment>
<dbReference type="CDD" id="cd00448">
    <property type="entry name" value="YjgF_YER057c_UK114_family"/>
    <property type="match status" value="1"/>
</dbReference>
<dbReference type="Proteomes" id="UP001228044">
    <property type="component" value="Unassembled WGS sequence"/>
</dbReference>
<dbReference type="EMBL" id="JAUHHC010000003">
    <property type="protein sequence ID" value="MDN3921479.1"/>
    <property type="molecule type" value="Genomic_DNA"/>
</dbReference>
<dbReference type="InterPro" id="IPR035959">
    <property type="entry name" value="RutC-like_sf"/>
</dbReference>
<dbReference type="GO" id="GO:0016787">
    <property type="term" value="F:hydrolase activity"/>
    <property type="evidence" value="ECO:0007669"/>
    <property type="project" value="UniProtKB-KW"/>
</dbReference>
<evidence type="ECO:0000313" key="3">
    <source>
        <dbReference type="Proteomes" id="UP001228044"/>
    </source>
</evidence>
<evidence type="ECO:0000256" key="1">
    <source>
        <dbReference type="ARBA" id="ARBA00010552"/>
    </source>
</evidence>
<dbReference type="Pfam" id="PF01042">
    <property type="entry name" value="Ribonuc_L-PSP"/>
    <property type="match status" value="1"/>
</dbReference>
<gene>
    <name evidence="2" type="ORF">QWJ38_14395</name>
</gene>
<sequence length="125" mass="13049">MTKKAIRPNDLPQPAGPLSLAIEQGGVLYVSGQVGLDPQTQALIAGGVQAQTEQVFRNLQSVLAAAGKDLSDVARMGVYLTNMSDFGLMNEVYARIVPQPFPARTTIGVAALPLGAAVEIDCVAN</sequence>
<dbReference type="InterPro" id="IPR006056">
    <property type="entry name" value="RidA"/>
</dbReference>
<dbReference type="SUPFAM" id="SSF55298">
    <property type="entry name" value="YjgF-like"/>
    <property type="match status" value="1"/>
</dbReference>
<evidence type="ECO:0000313" key="2">
    <source>
        <dbReference type="EMBL" id="MDN3921479.1"/>
    </source>
</evidence>
<protein>
    <submittedName>
        <fullName evidence="2">Rid family detoxifying hydrolase</fullName>
    </submittedName>
</protein>
<dbReference type="RefSeq" id="WP_290359768.1">
    <property type="nucleotide sequence ID" value="NZ_JAUHHC010000003.1"/>
</dbReference>
<proteinExistence type="inferred from homology"/>
<dbReference type="InterPro" id="IPR006175">
    <property type="entry name" value="YjgF/YER057c/UK114"/>
</dbReference>
<dbReference type="NCBIfam" id="TIGR00004">
    <property type="entry name" value="Rid family detoxifying hydrolase"/>
    <property type="match status" value="1"/>
</dbReference>
<keyword evidence="2" id="KW-0378">Hydrolase</keyword>
<comment type="similarity">
    <text evidence="1">Belongs to the RutC family.</text>
</comment>
<dbReference type="PANTHER" id="PTHR11803:SF39">
    <property type="entry name" value="2-IMINOBUTANOATE_2-IMINOPROPANOATE DEAMINASE"/>
    <property type="match status" value="1"/>
</dbReference>
<organism evidence="2 3">
    <name type="scientific">Roseateles violae</name>
    <dbReference type="NCBI Taxonomy" id="3058042"/>
    <lineage>
        <taxon>Bacteria</taxon>
        <taxon>Pseudomonadati</taxon>
        <taxon>Pseudomonadota</taxon>
        <taxon>Betaproteobacteria</taxon>
        <taxon>Burkholderiales</taxon>
        <taxon>Sphaerotilaceae</taxon>
        <taxon>Roseateles</taxon>
    </lineage>
</organism>
<accession>A0ABT8DXI0</accession>
<name>A0ABT8DXI0_9BURK</name>
<keyword evidence="3" id="KW-1185">Reference proteome</keyword>
<reference evidence="2 3" key="1">
    <citation type="submission" date="2023-06" db="EMBL/GenBank/DDBJ databases">
        <title>Pelomonas sp. PFR6 16S ribosomal RNA gene Genome sequencing and assembly.</title>
        <authorList>
            <person name="Woo H."/>
        </authorList>
    </citation>
    <scope>NUCLEOTIDE SEQUENCE [LARGE SCALE GENOMIC DNA]</scope>
    <source>
        <strain evidence="2 3">PFR6</strain>
    </source>
</reference>
<dbReference type="PANTHER" id="PTHR11803">
    <property type="entry name" value="2-IMINOBUTANOATE/2-IMINOPROPANOATE DEAMINASE RIDA"/>
    <property type="match status" value="1"/>
</dbReference>
<dbReference type="Gene3D" id="3.30.1330.40">
    <property type="entry name" value="RutC-like"/>
    <property type="match status" value="1"/>
</dbReference>